<accession>A0A438KE95</accession>
<dbReference type="Proteomes" id="UP000288805">
    <property type="component" value="Unassembled WGS sequence"/>
</dbReference>
<evidence type="ECO:0000313" key="3">
    <source>
        <dbReference type="Proteomes" id="UP000288805"/>
    </source>
</evidence>
<keyword evidence="1" id="KW-0732">Signal</keyword>
<reference evidence="2 3" key="1">
    <citation type="journal article" date="2018" name="PLoS Genet.">
        <title>Population sequencing reveals clonal diversity and ancestral inbreeding in the grapevine cultivar Chardonnay.</title>
        <authorList>
            <person name="Roach M.J."/>
            <person name="Johnson D.L."/>
            <person name="Bohlmann J."/>
            <person name="van Vuuren H.J."/>
            <person name="Jones S.J."/>
            <person name="Pretorius I.S."/>
            <person name="Schmidt S.A."/>
            <person name="Borneman A.R."/>
        </authorList>
    </citation>
    <scope>NUCLEOTIDE SEQUENCE [LARGE SCALE GENOMIC DNA]</scope>
    <source>
        <strain evidence="3">cv. Chardonnay</strain>
        <tissue evidence="2">Leaf</tissue>
    </source>
</reference>
<organism evidence="2 3">
    <name type="scientific">Vitis vinifera</name>
    <name type="common">Grape</name>
    <dbReference type="NCBI Taxonomy" id="29760"/>
    <lineage>
        <taxon>Eukaryota</taxon>
        <taxon>Viridiplantae</taxon>
        <taxon>Streptophyta</taxon>
        <taxon>Embryophyta</taxon>
        <taxon>Tracheophyta</taxon>
        <taxon>Spermatophyta</taxon>
        <taxon>Magnoliopsida</taxon>
        <taxon>eudicotyledons</taxon>
        <taxon>Gunneridae</taxon>
        <taxon>Pentapetalae</taxon>
        <taxon>rosids</taxon>
        <taxon>Vitales</taxon>
        <taxon>Vitaceae</taxon>
        <taxon>Viteae</taxon>
        <taxon>Vitis</taxon>
    </lineage>
</organism>
<sequence>MASQRSIVFLRTAILLLLIHASHCFYLPASVLRTSEDLAGCVWLLRKRRNNERHCCLSFVFGVVLACVEGKRRIS</sequence>
<feature type="signal peptide" evidence="1">
    <location>
        <begin position="1"/>
        <end position="24"/>
    </location>
</feature>
<dbReference type="AlphaFoldDB" id="A0A438KE95"/>
<protein>
    <recommendedName>
        <fullName evidence="4">Secreted protein</fullName>
    </recommendedName>
</protein>
<proteinExistence type="predicted"/>
<gene>
    <name evidence="2" type="ORF">CK203_005018</name>
</gene>
<dbReference type="EMBL" id="QGNW01000008">
    <property type="protein sequence ID" value="RVX19531.1"/>
    <property type="molecule type" value="Genomic_DNA"/>
</dbReference>
<name>A0A438KE95_VITVI</name>
<evidence type="ECO:0000256" key="1">
    <source>
        <dbReference type="SAM" id="SignalP"/>
    </source>
</evidence>
<feature type="chain" id="PRO_5019008391" description="Secreted protein" evidence="1">
    <location>
        <begin position="25"/>
        <end position="75"/>
    </location>
</feature>
<evidence type="ECO:0008006" key="4">
    <source>
        <dbReference type="Google" id="ProtNLM"/>
    </source>
</evidence>
<comment type="caution">
    <text evidence="2">The sequence shown here is derived from an EMBL/GenBank/DDBJ whole genome shotgun (WGS) entry which is preliminary data.</text>
</comment>
<evidence type="ECO:0000313" key="2">
    <source>
        <dbReference type="EMBL" id="RVX19531.1"/>
    </source>
</evidence>